<feature type="region of interest" description="Disordered" evidence="1">
    <location>
        <begin position="1"/>
        <end position="21"/>
    </location>
</feature>
<dbReference type="AlphaFoldDB" id="E4ZS17"/>
<evidence type="ECO:0000313" key="3">
    <source>
        <dbReference type="Proteomes" id="UP000002668"/>
    </source>
</evidence>
<protein>
    <submittedName>
        <fullName evidence="2">Predicted protein</fullName>
    </submittedName>
</protein>
<reference evidence="3" key="1">
    <citation type="journal article" date="2011" name="Nat. Commun.">
        <title>Effector diversification within compartments of the Leptosphaeria maculans genome affected by Repeat-Induced Point mutations.</title>
        <authorList>
            <person name="Rouxel T."/>
            <person name="Grandaubert J."/>
            <person name="Hane J.K."/>
            <person name="Hoede C."/>
            <person name="van de Wouw A.P."/>
            <person name="Couloux A."/>
            <person name="Dominguez V."/>
            <person name="Anthouard V."/>
            <person name="Bally P."/>
            <person name="Bourras S."/>
            <person name="Cozijnsen A.J."/>
            <person name="Ciuffetti L.M."/>
            <person name="Degrave A."/>
            <person name="Dilmaghani A."/>
            <person name="Duret L."/>
            <person name="Fudal I."/>
            <person name="Goodwin S.B."/>
            <person name="Gout L."/>
            <person name="Glaser N."/>
            <person name="Linglin J."/>
            <person name="Kema G.H.J."/>
            <person name="Lapalu N."/>
            <person name="Lawrence C.B."/>
            <person name="May K."/>
            <person name="Meyer M."/>
            <person name="Ollivier B."/>
            <person name="Poulain J."/>
            <person name="Schoch C.L."/>
            <person name="Simon A."/>
            <person name="Spatafora J.W."/>
            <person name="Stachowiak A."/>
            <person name="Turgeon B.G."/>
            <person name="Tyler B.M."/>
            <person name="Vincent D."/>
            <person name="Weissenbach J."/>
            <person name="Amselem J."/>
            <person name="Quesneville H."/>
            <person name="Oliver R.P."/>
            <person name="Wincker P."/>
            <person name="Balesdent M.-H."/>
            <person name="Howlett B.J."/>
        </authorList>
    </citation>
    <scope>NUCLEOTIDE SEQUENCE [LARGE SCALE GENOMIC DNA]</scope>
    <source>
        <strain evidence="3">JN3 / isolate v23.1.3 / race Av1-4-5-6-7-8</strain>
    </source>
</reference>
<evidence type="ECO:0000313" key="2">
    <source>
        <dbReference type="EMBL" id="CBX94197.1"/>
    </source>
</evidence>
<dbReference type="InParanoid" id="E4ZS17"/>
<dbReference type="EMBL" id="FP929120">
    <property type="protein sequence ID" value="CBX94197.1"/>
    <property type="molecule type" value="Genomic_DNA"/>
</dbReference>
<name>E4ZS17_LEPMJ</name>
<keyword evidence="3" id="KW-1185">Reference proteome</keyword>
<dbReference type="HOGENOM" id="CLU_2441257_0_0_1"/>
<accession>E4ZS17</accession>
<sequence length="90" mass="10489">MQSQPLRHATQPTFSARKTPHLKNQLRKPLFRLPRRATPTFYPSVHAMDRAFIFSVLLSYSKVREISSEISVREQSAERQERLCSKTMGE</sequence>
<gene>
    <name evidence="2" type="ORF">LEMA_uP123490.1</name>
</gene>
<dbReference type="Proteomes" id="UP000002668">
    <property type="component" value="Genome"/>
</dbReference>
<dbReference type="VEuPathDB" id="FungiDB:LEMA_uP123490.1"/>
<dbReference type="RefSeq" id="XP_003837641.1">
    <property type="nucleotide sequence ID" value="XM_003837593.1"/>
</dbReference>
<evidence type="ECO:0000256" key="1">
    <source>
        <dbReference type="SAM" id="MobiDB-lite"/>
    </source>
</evidence>
<organism evidence="3">
    <name type="scientific">Leptosphaeria maculans (strain JN3 / isolate v23.1.3 / race Av1-4-5-6-7-8)</name>
    <name type="common">Blackleg fungus</name>
    <name type="synonym">Phoma lingam</name>
    <dbReference type="NCBI Taxonomy" id="985895"/>
    <lineage>
        <taxon>Eukaryota</taxon>
        <taxon>Fungi</taxon>
        <taxon>Dikarya</taxon>
        <taxon>Ascomycota</taxon>
        <taxon>Pezizomycotina</taxon>
        <taxon>Dothideomycetes</taxon>
        <taxon>Pleosporomycetidae</taxon>
        <taxon>Pleosporales</taxon>
        <taxon>Pleosporineae</taxon>
        <taxon>Leptosphaeriaceae</taxon>
        <taxon>Plenodomus</taxon>
        <taxon>Plenodomus lingam/Leptosphaeria maculans species complex</taxon>
    </lineage>
</organism>
<proteinExistence type="predicted"/>
<feature type="compositionally biased region" description="Polar residues" evidence="1">
    <location>
        <begin position="1"/>
        <end position="16"/>
    </location>
</feature>
<dbReference type="GeneID" id="13285374"/>